<reference evidence="2" key="1">
    <citation type="submission" date="2022-11" db="UniProtKB">
        <authorList>
            <consortium name="WormBaseParasite"/>
        </authorList>
    </citation>
    <scope>IDENTIFICATION</scope>
</reference>
<protein>
    <submittedName>
        <fullName evidence="2">Uncharacterized protein</fullName>
    </submittedName>
</protein>
<accession>A0A914DMN5</accession>
<proteinExistence type="predicted"/>
<organism evidence="1 2">
    <name type="scientific">Acrobeloides nanus</name>
    <dbReference type="NCBI Taxonomy" id="290746"/>
    <lineage>
        <taxon>Eukaryota</taxon>
        <taxon>Metazoa</taxon>
        <taxon>Ecdysozoa</taxon>
        <taxon>Nematoda</taxon>
        <taxon>Chromadorea</taxon>
        <taxon>Rhabditida</taxon>
        <taxon>Tylenchina</taxon>
        <taxon>Cephalobomorpha</taxon>
        <taxon>Cephaloboidea</taxon>
        <taxon>Cephalobidae</taxon>
        <taxon>Acrobeloides</taxon>
    </lineage>
</organism>
<keyword evidence="1" id="KW-1185">Reference proteome</keyword>
<sequence length="94" mass="11193">MFVRFHELLKTKKEKKSTSEKKCKFNNGKLRMVAVRDDLEKERNYNKTTRGTNFKVVDLIWYRKKAKTPWKRDALTKSSEMPFATKKTLTCSTK</sequence>
<dbReference type="AlphaFoldDB" id="A0A914DMN5"/>
<dbReference type="Proteomes" id="UP000887540">
    <property type="component" value="Unplaced"/>
</dbReference>
<evidence type="ECO:0000313" key="2">
    <source>
        <dbReference type="WBParaSite" id="ACRNAN_scaffold3000.g22380.t1"/>
    </source>
</evidence>
<name>A0A914DMN5_9BILA</name>
<evidence type="ECO:0000313" key="1">
    <source>
        <dbReference type="Proteomes" id="UP000887540"/>
    </source>
</evidence>
<dbReference type="WBParaSite" id="ACRNAN_scaffold3000.g22380.t1">
    <property type="protein sequence ID" value="ACRNAN_scaffold3000.g22380.t1"/>
    <property type="gene ID" value="ACRNAN_scaffold3000.g22380"/>
</dbReference>